<keyword evidence="4" id="KW-1185">Reference proteome</keyword>
<protein>
    <recommendedName>
        <fullName evidence="1">DUF6456 domain-containing protein</fullName>
    </recommendedName>
</protein>
<name>A0A0T5PA27_9RHOB</name>
<dbReference type="InterPro" id="IPR045599">
    <property type="entry name" value="DUF6456"/>
</dbReference>
<dbReference type="OrthoDB" id="7476630at2"/>
<dbReference type="EMBL" id="CP031598">
    <property type="protein sequence ID" value="QEW27013.1"/>
    <property type="molecule type" value="Genomic_DNA"/>
</dbReference>
<evidence type="ECO:0000259" key="1">
    <source>
        <dbReference type="Pfam" id="PF20057"/>
    </source>
</evidence>
<dbReference type="RefSeq" id="WP_074939727.1">
    <property type="nucleotide sequence ID" value="NZ_CP031598.1"/>
</dbReference>
<accession>A0A0T5PA27</accession>
<evidence type="ECO:0000313" key="5">
    <source>
        <dbReference type="Proteomes" id="UP000325785"/>
    </source>
</evidence>
<reference evidence="2 4" key="1">
    <citation type="submission" date="2015-04" db="EMBL/GenBank/DDBJ databases">
        <title>The draft genome sequence of Roseovarius indicus B108T.</title>
        <authorList>
            <person name="Li G."/>
            <person name="Lai Q."/>
            <person name="Shao Z."/>
            <person name="Yan P."/>
        </authorList>
    </citation>
    <scope>NUCLEOTIDE SEQUENCE [LARGE SCALE GENOMIC DNA]</scope>
    <source>
        <strain evidence="2 4">B108</strain>
    </source>
</reference>
<dbReference type="AlphaFoldDB" id="A0A0T5PA27"/>
<dbReference type="STRING" id="540747.SAMN04488031_101523"/>
<dbReference type="KEGG" id="rid:RIdsm_02822"/>
<proteinExistence type="predicted"/>
<reference evidence="3 5" key="2">
    <citation type="submission" date="2018-08" db="EMBL/GenBank/DDBJ databases">
        <title>Genetic Globetrotter - A new plasmid hitch-hiking vast phylogenetic and geographic distances.</title>
        <authorList>
            <person name="Vollmers J."/>
            <person name="Petersen J."/>
        </authorList>
    </citation>
    <scope>NUCLEOTIDE SEQUENCE [LARGE SCALE GENOMIC DNA]</scope>
    <source>
        <strain evidence="3 5">DSM 26383</strain>
    </source>
</reference>
<dbReference type="Proteomes" id="UP000051401">
    <property type="component" value="Unassembled WGS sequence"/>
</dbReference>
<feature type="domain" description="DUF6456" evidence="1">
    <location>
        <begin position="217"/>
        <end position="350"/>
    </location>
</feature>
<dbReference type="EMBL" id="LAXI01000004">
    <property type="protein sequence ID" value="KRS18162.1"/>
    <property type="molecule type" value="Genomic_DNA"/>
</dbReference>
<dbReference type="PATRIC" id="fig|540747.5.peg.4466"/>
<evidence type="ECO:0000313" key="3">
    <source>
        <dbReference type="EMBL" id="QEW27013.1"/>
    </source>
</evidence>
<sequence length="360" mass="39356">MPYVSPSAEIAEQLPCWVPKEALAYLLHTETGQPIRALAREAGVHASTVLRQVRAFEARREDILVDQVLSRLGRRVHAAGTRNSPADEVVPSMDELSQEARRVLRRMCEPGAMLAVAADMDKAVVVRESDDGDTTRRAIVGHAAAEAMALAGWIACDQPGRVSRYRITSAGRDALNRMMAEAENRAVGFAEAPARFEPAKPKGQGAPVDTMSSRRPRFLAVETPLTLLGRRRDRSGEKFLSDELVSAGERLREDYEMADLGIRQGESWDRFLVKAAELSPAGPGHDGTAVARSRVLGALRDLGPGLGDVVLRCCCHLEGLESAEKHMGWSARSGKVVLRIALQRLRRHYDRLGDDGDLIG</sequence>
<gene>
    <name evidence="3" type="ORF">RIdsm_02822</name>
    <name evidence="2" type="ORF">XM52_08385</name>
</gene>
<dbReference type="Proteomes" id="UP000325785">
    <property type="component" value="Chromosome"/>
</dbReference>
<dbReference type="Pfam" id="PF20057">
    <property type="entry name" value="DUF6456"/>
    <property type="match status" value="1"/>
</dbReference>
<organism evidence="2 4">
    <name type="scientific">Roseovarius indicus</name>
    <dbReference type="NCBI Taxonomy" id="540747"/>
    <lineage>
        <taxon>Bacteria</taxon>
        <taxon>Pseudomonadati</taxon>
        <taxon>Pseudomonadota</taxon>
        <taxon>Alphaproteobacteria</taxon>
        <taxon>Rhodobacterales</taxon>
        <taxon>Roseobacteraceae</taxon>
        <taxon>Roseovarius</taxon>
    </lineage>
</organism>
<evidence type="ECO:0000313" key="2">
    <source>
        <dbReference type="EMBL" id="KRS18162.1"/>
    </source>
</evidence>
<evidence type="ECO:0000313" key="4">
    <source>
        <dbReference type="Proteomes" id="UP000051401"/>
    </source>
</evidence>